<dbReference type="EMBL" id="JBHRSF010000160">
    <property type="protein sequence ID" value="MFC2997913.1"/>
    <property type="molecule type" value="Genomic_DNA"/>
</dbReference>
<reference evidence="3" key="4">
    <citation type="submission" date="2024-09" db="EMBL/GenBank/DDBJ databases">
        <authorList>
            <person name="Sun Q."/>
            <person name="Mori K."/>
        </authorList>
    </citation>
    <scope>NUCLEOTIDE SEQUENCE</scope>
    <source>
        <strain evidence="3">KCTC 62575</strain>
    </source>
</reference>
<feature type="transmembrane region" description="Helical" evidence="1">
    <location>
        <begin position="57"/>
        <end position="75"/>
    </location>
</feature>
<reference evidence="6" key="3">
    <citation type="journal article" date="2019" name="Int. J. Syst. Evol. Microbiol.">
        <title>The Global Catalogue of Microorganisms (GCM) 10K type strain sequencing project: providing services to taxonomists for standard genome sequencing and annotation.</title>
        <authorList>
            <consortium name="The Broad Institute Genomics Platform"/>
            <consortium name="The Broad Institute Genome Sequencing Center for Infectious Disease"/>
            <person name="Wu L."/>
            <person name="Ma J."/>
        </authorList>
    </citation>
    <scope>NUCLEOTIDE SEQUENCE [LARGE SCALE GENOMIC DNA]</scope>
    <source>
        <strain evidence="6">KCTC 62575</strain>
    </source>
</reference>
<sequence>MNKSIQISILLVLSLILIAQMAYMPIPLAILFLLNILGLAFYYYKFNRHQVIHLPKILSKAPKILFALLAMLIIYVNSRTFLGVEAGTAVLSTFLFAKALETQSKRDFIILFNFALFVSASLFLHTQAFWMALLVLCCLISCLVGLYRVQTANFISTQPILQSLKTDSWHILKFIGLALPFFILLFMFFPRLPPLWQIPIPNNQATTGLSDSMSPGDIAELSQSGALAFRIIGDMQQLPKRSDLYWRALVLDQYDGTRWTSGFINKQTKNAQPPSTQQKSFHYQYLANDPAQQWITGLEKSIPLEPRFQLNQDDSITPKRLLQRTQPIQLQWVGTQATEMQAGQFNAQILKNSLRYPKASDPKAQLFAQKMYQQSHAQPEQYIQNVLNWYKQEKFVYTLAPGRLGNNRVDELLFQSRQGFCEHYASSFVLLMRYVGIPARVVTGYQGGELAPDRQSWEVRQLDAHAWAEVYVHGQWQRIDPTAMIAPMRIDNGMQNLMTDDRSIFRDGNYSNLRLQHSSVLRTLRVWSDYASYQWQSKVVGYDAEKQNGWMQKLGLTSSYSYGLVLVLGILALLLLYWGVTKFRASRQLTALERSIIQFNRQLNPALQKAESETFQQWMMRLSEHSAQHHHFEQLNQIFQKMVYLGEENQHDIKTFKALLKECTNELKKNN</sequence>
<dbReference type="Proteomes" id="UP000240957">
    <property type="component" value="Unassembled WGS sequence"/>
</dbReference>
<keyword evidence="6" id="KW-1185">Reference proteome</keyword>
<feature type="transmembrane region" description="Helical" evidence="1">
    <location>
        <begin position="560"/>
        <end position="580"/>
    </location>
</feature>
<dbReference type="AlphaFoldDB" id="A0A371YSN7"/>
<reference evidence="3" key="1">
    <citation type="journal article" date="2014" name="Int. J. Syst. Evol. Microbiol.">
        <title>Complete genome of a new Firmicutes species belonging to the dominant human colonic microbiota ('Ruminococcus bicirculans') reveals two chromosomes and a selective capacity to utilize plant glucans.</title>
        <authorList>
            <consortium name="NISC Comparative Sequencing Program"/>
            <person name="Wegmann U."/>
            <person name="Louis P."/>
            <person name="Goesmann A."/>
            <person name="Henrissat B."/>
            <person name="Duncan S.H."/>
            <person name="Flint H.J."/>
        </authorList>
    </citation>
    <scope>NUCLEOTIDE SEQUENCE</scope>
    <source>
        <strain evidence="3">KCTC 62575</strain>
    </source>
</reference>
<feature type="transmembrane region" description="Helical" evidence="1">
    <location>
        <begin position="170"/>
        <end position="189"/>
    </location>
</feature>
<dbReference type="Gene3D" id="3.10.620.30">
    <property type="match status" value="1"/>
</dbReference>
<keyword evidence="1" id="KW-1133">Transmembrane helix</keyword>
<dbReference type="RefSeq" id="WP_107007364.1">
    <property type="nucleotide sequence ID" value="NZ_JBHRSF010000160.1"/>
</dbReference>
<name>A0A371YSN7_9GAMM</name>
<dbReference type="OrthoDB" id="9804872at2"/>
<reference evidence="4 5" key="2">
    <citation type="submission" date="2018-08" db="EMBL/GenBank/DDBJ databases">
        <title>The draft genome of Acinetobacter sichuanensis strain WCHAc060041.</title>
        <authorList>
            <person name="Qin J."/>
            <person name="Feng Y."/>
            <person name="Zong Z."/>
        </authorList>
    </citation>
    <scope>NUCLEOTIDE SEQUENCE [LARGE SCALE GENOMIC DNA]</scope>
    <source>
        <strain evidence="4 5">WCHAc060041</strain>
    </source>
</reference>
<gene>
    <name evidence="3" type="ORF">ACFODO_22205</name>
    <name evidence="4" type="ORF">C9E89_006050</name>
</gene>
<feature type="transmembrane region" description="Helical" evidence="1">
    <location>
        <begin position="7"/>
        <end position="23"/>
    </location>
</feature>
<feature type="transmembrane region" description="Helical" evidence="1">
    <location>
        <begin position="29"/>
        <end position="45"/>
    </location>
</feature>
<proteinExistence type="predicted"/>
<feature type="transmembrane region" description="Helical" evidence="1">
    <location>
        <begin position="107"/>
        <end position="124"/>
    </location>
</feature>
<dbReference type="EMBL" id="PYIX02000006">
    <property type="protein sequence ID" value="RFC84487.1"/>
    <property type="molecule type" value="Genomic_DNA"/>
</dbReference>
<dbReference type="InterPro" id="IPR021878">
    <property type="entry name" value="TgpA_N"/>
</dbReference>
<dbReference type="Pfam" id="PF01841">
    <property type="entry name" value="Transglut_core"/>
    <property type="match status" value="1"/>
</dbReference>
<dbReference type="PANTHER" id="PTHR42736">
    <property type="entry name" value="PROTEIN-GLUTAMINE GAMMA-GLUTAMYLTRANSFERASE"/>
    <property type="match status" value="1"/>
</dbReference>
<evidence type="ECO:0000259" key="2">
    <source>
        <dbReference type="SMART" id="SM00460"/>
    </source>
</evidence>
<comment type="caution">
    <text evidence="4">The sequence shown here is derived from an EMBL/GenBank/DDBJ whole genome shotgun (WGS) entry which is preliminary data.</text>
</comment>
<keyword evidence="1" id="KW-0812">Transmembrane</keyword>
<dbReference type="SUPFAM" id="SSF54001">
    <property type="entry name" value="Cysteine proteinases"/>
    <property type="match status" value="1"/>
</dbReference>
<protein>
    <submittedName>
        <fullName evidence="4">DUF3488 domain-containing protein</fullName>
    </submittedName>
    <submittedName>
        <fullName evidence="3">TransglutaminaseTgpA domain-containing protein</fullName>
    </submittedName>
</protein>
<feature type="domain" description="Transglutaminase-like" evidence="2">
    <location>
        <begin position="413"/>
        <end position="483"/>
    </location>
</feature>
<dbReference type="InterPro" id="IPR002931">
    <property type="entry name" value="Transglutaminase-like"/>
</dbReference>
<dbReference type="PANTHER" id="PTHR42736:SF1">
    <property type="entry name" value="PROTEIN-GLUTAMINE GAMMA-GLUTAMYLTRANSFERASE"/>
    <property type="match status" value="1"/>
</dbReference>
<dbReference type="Proteomes" id="UP001595455">
    <property type="component" value="Unassembled WGS sequence"/>
</dbReference>
<evidence type="ECO:0000313" key="4">
    <source>
        <dbReference type="EMBL" id="RFC84487.1"/>
    </source>
</evidence>
<dbReference type="InterPro" id="IPR052901">
    <property type="entry name" value="Bact_TGase-like"/>
</dbReference>
<evidence type="ECO:0000313" key="5">
    <source>
        <dbReference type="Proteomes" id="UP000240957"/>
    </source>
</evidence>
<evidence type="ECO:0000313" key="3">
    <source>
        <dbReference type="EMBL" id="MFC2997913.1"/>
    </source>
</evidence>
<keyword evidence="1" id="KW-0472">Membrane</keyword>
<organism evidence="4 5">
    <name type="scientific">Acinetobacter sichuanensis</name>
    <dbReference type="NCBI Taxonomy" id="2136183"/>
    <lineage>
        <taxon>Bacteria</taxon>
        <taxon>Pseudomonadati</taxon>
        <taxon>Pseudomonadota</taxon>
        <taxon>Gammaproteobacteria</taxon>
        <taxon>Moraxellales</taxon>
        <taxon>Moraxellaceae</taxon>
        <taxon>Acinetobacter</taxon>
    </lineage>
</organism>
<evidence type="ECO:0000256" key="1">
    <source>
        <dbReference type="SAM" id="Phobius"/>
    </source>
</evidence>
<feature type="transmembrane region" description="Helical" evidence="1">
    <location>
        <begin position="81"/>
        <end position="100"/>
    </location>
</feature>
<evidence type="ECO:0000313" key="6">
    <source>
        <dbReference type="Proteomes" id="UP001595455"/>
    </source>
</evidence>
<accession>A0A371YSN7</accession>
<dbReference type="Pfam" id="PF11992">
    <property type="entry name" value="TgpA_N"/>
    <property type="match status" value="1"/>
</dbReference>
<feature type="transmembrane region" description="Helical" evidence="1">
    <location>
        <begin position="130"/>
        <end position="149"/>
    </location>
</feature>
<dbReference type="SMART" id="SM00460">
    <property type="entry name" value="TGc"/>
    <property type="match status" value="1"/>
</dbReference>
<dbReference type="InterPro" id="IPR038765">
    <property type="entry name" value="Papain-like_cys_pep_sf"/>
</dbReference>